<dbReference type="SUPFAM" id="SSF56935">
    <property type="entry name" value="Porins"/>
    <property type="match status" value="1"/>
</dbReference>
<name>A0A7K1Y8R4_9SPHI</name>
<dbReference type="InterPro" id="IPR008969">
    <property type="entry name" value="CarboxyPept-like_regulatory"/>
</dbReference>
<feature type="chain" id="PRO_5029591239" evidence="10">
    <location>
        <begin position="26"/>
        <end position="985"/>
    </location>
</feature>
<dbReference type="InterPro" id="IPR023997">
    <property type="entry name" value="TonB-dep_OMP_SusC/RagA_CS"/>
</dbReference>
<dbReference type="InterPro" id="IPR037066">
    <property type="entry name" value="Plug_dom_sf"/>
</dbReference>
<dbReference type="Proteomes" id="UP000466586">
    <property type="component" value="Unassembled WGS sequence"/>
</dbReference>
<dbReference type="FunFam" id="2.170.130.10:FF:000008">
    <property type="entry name" value="SusC/RagA family TonB-linked outer membrane protein"/>
    <property type="match status" value="1"/>
</dbReference>
<evidence type="ECO:0000256" key="1">
    <source>
        <dbReference type="ARBA" id="ARBA00004571"/>
    </source>
</evidence>
<reference evidence="13 14" key="1">
    <citation type="submission" date="2019-11" db="EMBL/GenBank/DDBJ databases">
        <title>Pedobacter sp. HMF7647 Genome sequencing and assembly.</title>
        <authorList>
            <person name="Kang H."/>
            <person name="Kim H."/>
            <person name="Joh K."/>
        </authorList>
    </citation>
    <scope>NUCLEOTIDE SEQUENCE [LARGE SCALE GENOMIC DNA]</scope>
    <source>
        <strain evidence="13 14">HMF7647</strain>
    </source>
</reference>
<dbReference type="RefSeq" id="WP_160844161.1">
    <property type="nucleotide sequence ID" value="NZ_WVHT01000003.1"/>
</dbReference>
<evidence type="ECO:0000259" key="11">
    <source>
        <dbReference type="Pfam" id="PF00593"/>
    </source>
</evidence>
<dbReference type="Gene3D" id="2.60.40.1120">
    <property type="entry name" value="Carboxypeptidase-like, regulatory domain"/>
    <property type="match status" value="1"/>
</dbReference>
<evidence type="ECO:0000256" key="4">
    <source>
        <dbReference type="ARBA" id="ARBA00022692"/>
    </source>
</evidence>
<feature type="domain" description="TonB-dependent receptor plug" evidence="12">
    <location>
        <begin position="122"/>
        <end position="237"/>
    </location>
</feature>
<keyword evidence="3 8" id="KW-1134">Transmembrane beta strand</keyword>
<keyword evidence="14" id="KW-1185">Reference proteome</keyword>
<keyword evidence="10" id="KW-0732">Signal</keyword>
<keyword evidence="6 8" id="KW-0472">Membrane</keyword>
<evidence type="ECO:0000256" key="7">
    <source>
        <dbReference type="ARBA" id="ARBA00023237"/>
    </source>
</evidence>
<evidence type="ECO:0000313" key="13">
    <source>
        <dbReference type="EMBL" id="MXV50984.1"/>
    </source>
</evidence>
<dbReference type="SUPFAM" id="SSF49464">
    <property type="entry name" value="Carboxypeptidase regulatory domain-like"/>
    <property type="match status" value="1"/>
</dbReference>
<evidence type="ECO:0000313" key="14">
    <source>
        <dbReference type="Proteomes" id="UP000466586"/>
    </source>
</evidence>
<evidence type="ECO:0000256" key="6">
    <source>
        <dbReference type="ARBA" id="ARBA00023136"/>
    </source>
</evidence>
<keyword evidence="4 8" id="KW-0812">Transmembrane</keyword>
<dbReference type="InterPro" id="IPR023996">
    <property type="entry name" value="TonB-dep_OMP_SusC/RagA"/>
</dbReference>
<dbReference type="GO" id="GO:0009279">
    <property type="term" value="C:cell outer membrane"/>
    <property type="evidence" value="ECO:0007669"/>
    <property type="project" value="UniProtKB-SubCell"/>
</dbReference>
<evidence type="ECO:0000256" key="2">
    <source>
        <dbReference type="ARBA" id="ARBA00022448"/>
    </source>
</evidence>
<organism evidence="13 14">
    <name type="scientific">Hufsiella arboris</name>
    <dbReference type="NCBI Taxonomy" id="2695275"/>
    <lineage>
        <taxon>Bacteria</taxon>
        <taxon>Pseudomonadati</taxon>
        <taxon>Bacteroidota</taxon>
        <taxon>Sphingobacteriia</taxon>
        <taxon>Sphingobacteriales</taxon>
        <taxon>Sphingobacteriaceae</taxon>
        <taxon>Hufsiella</taxon>
    </lineage>
</organism>
<keyword evidence="2 8" id="KW-0813">Transport</keyword>
<dbReference type="PROSITE" id="PS52016">
    <property type="entry name" value="TONB_DEPENDENT_REC_3"/>
    <property type="match status" value="1"/>
</dbReference>
<dbReference type="NCBIfam" id="TIGR04057">
    <property type="entry name" value="SusC_RagA_signa"/>
    <property type="match status" value="1"/>
</dbReference>
<evidence type="ECO:0000256" key="3">
    <source>
        <dbReference type="ARBA" id="ARBA00022452"/>
    </source>
</evidence>
<keyword evidence="5 9" id="KW-0798">TonB box</keyword>
<feature type="signal peptide" evidence="10">
    <location>
        <begin position="1"/>
        <end position="25"/>
    </location>
</feature>
<protein>
    <submittedName>
        <fullName evidence="13">SusC/RagA family TonB-linked outer membrane protein</fullName>
    </submittedName>
</protein>
<evidence type="ECO:0000259" key="12">
    <source>
        <dbReference type="Pfam" id="PF07715"/>
    </source>
</evidence>
<comment type="similarity">
    <text evidence="8 9">Belongs to the TonB-dependent receptor family.</text>
</comment>
<dbReference type="InterPro" id="IPR012910">
    <property type="entry name" value="Plug_dom"/>
</dbReference>
<dbReference type="Gene3D" id="2.170.130.10">
    <property type="entry name" value="TonB-dependent receptor, plug domain"/>
    <property type="match status" value="1"/>
</dbReference>
<accession>A0A7K1Y8R4</accession>
<dbReference type="Gene3D" id="2.40.170.20">
    <property type="entry name" value="TonB-dependent receptor, beta-barrel domain"/>
    <property type="match status" value="1"/>
</dbReference>
<dbReference type="EMBL" id="WVHT01000003">
    <property type="protein sequence ID" value="MXV50984.1"/>
    <property type="molecule type" value="Genomic_DNA"/>
</dbReference>
<evidence type="ECO:0000256" key="9">
    <source>
        <dbReference type="RuleBase" id="RU003357"/>
    </source>
</evidence>
<proteinExistence type="inferred from homology"/>
<dbReference type="Pfam" id="PF00593">
    <property type="entry name" value="TonB_dep_Rec_b-barrel"/>
    <property type="match status" value="1"/>
</dbReference>
<sequence>MNLFYLIRNGFLTLLICSFAVMANAQTGSISGTVIDETNQPLPGASVAIKGAAKGTSTGPNGQFRLSGVPQGQQVLVVSFIGYQQKEVAVDVNGAVTTSVKLAPNAQNLNEVVVIGYGTQQKKDLTGSVATVNSKDFQKGTITTPEQLIAGKVAGVNVLSNSGQPGVGSTIRIRGGASLNASNDPLIVIDGVPFSGNTIDNAPNPLSLINPNDIETFTVLKDANATAIYGSRASNGVVLITTKKGKAGAPVINFSTNNGIATVAKKVDVLSADQIREFVNANGNATQKALLGTANTDWQDEIYQNAFSTDNNLSVAGSFKGVPYRVSGGYLDQQGLLITDKFNRATAAINLSPKLFTDHLKIDLNVKGSLTGNHYANSGAIGSAIQFDPTQPVYANNAFGGYYEWIQGSVPNPNAPRNPVALIRQQDNNGNAERSFGNLKLDYSLHFLPELHANLNVGYDVSKGYGSIRVPIYAAQSAATSGSITNSKNLNHDKFAEFYLNYVKTVESIKSKFDVTAGYGYYDNARTLFYFPTYKGTGEVLTTPSFPDDVYRNKLLSYYGRLIYTFNDKYILSGTMRADGSSKFAENNRWGYFPSAAFTWRVIGEDFLKNSKAISDLKLRLSYGQTGNKDGIKDYDYLSKYYSSSNTGQYQVGNTFYNYYSPAAYDPDLKWETTTTYNAGIDYEFMRGRIFGAVDVYYKKTEDLLSTVNIPVGTNFSNLLTTNVGNMDVRGIEASINFNAINTENLHWNIGINGTYNKRKVTNLTLYPDPGGKVSAGDITGATGTTLKYNSVNEIPGSFYVYKQVYDASGKPLENVYADLNGDGVINTSDQYFYKSPDPKFFFGFNTSLDYKKWTLSAVLRSNIDNYVYDNVSSNFGIRSNVLSPSGLINNADADIYNTNFQSNEFLSDYYVKNASFLKMDNLGLAYNFGKLSPNSPATLRISANCQNVFTITNYKGLDPELSSGIDYNLYPRPRTYTLGVNVGF</sequence>
<dbReference type="AlphaFoldDB" id="A0A7K1Y8R4"/>
<feature type="domain" description="TonB-dependent receptor-like beta-barrel" evidence="11">
    <location>
        <begin position="393"/>
        <end position="949"/>
    </location>
</feature>
<dbReference type="InterPro" id="IPR039426">
    <property type="entry name" value="TonB-dep_rcpt-like"/>
</dbReference>
<evidence type="ECO:0000256" key="5">
    <source>
        <dbReference type="ARBA" id="ARBA00023077"/>
    </source>
</evidence>
<dbReference type="NCBIfam" id="TIGR04056">
    <property type="entry name" value="OMP_RagA_SusC"/>
    <property type="match status" value="1"/>
</dbReference>
<dbReference type="InterPro" id="IPR000531">
    <property type="entry name" value="Beta-barrel_TonB"/>
</dbReference>
<evidence type="ECO:0000256" key="8">
    <source>
        <dbReference type="PROSITE-ProRule" id="PRU01360"/>
    </source>
</evidence>
<comment type="subcellular location">
    <subcellularLocation>
        <location evidence="1 8">Cell outer membrane</location>
        <topology evidence="1 8">Multi-pass membrane protein</topology>
    </subcellularLocation>
</comment>
<keyword evidence="7 8" id="KW-0998">Cell outer membrane</keyword>
<dbReference type="Pfam" id="PF13715">
    <property type="entry name" value="CarbopepD_reg_2"/>
    <property type="match status" value="1"/>
</dbReference>
<evidence type="ECO:0000256" key="10">
    <source>
        <dbReference type="SAM" id="SignalP"/>
    </source>
</evidence>
<dbReference type="InterPro" id="IPR036942">
    <property type="entry name" value="Beta-barrel_TonB_sf"/>
</dbReference>
<comment type="caution">
    <text evidence="13">The sequence shown here is derived from an EMBL/GenBank/DDBJ whole genome shotgun (WGS) entry which is preliminary data.</text>
</comment>
<gene>
    <name evidence="13" type="ORF">GS399_08370</name>
</gene>
<dbReference type="Pfam" id="PF07715">
    <property type="entry name" value="Plug"/>
    <property type="match status" value="1"/>
</dbReference>